<keyword evidence="6" id="KW-0175">Coiled coil</keyword>
<evidence type="ECO:0000313" key="9">
    <source>
        <dbReference type="EMBL" id="VEL30524.1"/>
    </source>
</evidence>
<feature type="domain" description="Vacuolar protein sorting-associated protein 54 C-terminal" evidence="8">
    <location>
        <begin position="1"/>
        <end position="53"/>
    </location>
</feature>
<dbReference type="AlphaFoldDB" id="A0A3S5B119"/>
<evidence type="ECO:0000256" key="6">
    <source>
        <dbReference type="ARBA" id="ARBA00023054"/>
    </source>
</evidence>
<comment type="similarity">
    <text evidence="2">Belongs to the VPS54 family.</text>
</comment>
<proteinExistence type="inferred from homology"/>
<evidence type="ECO:0000256" key="5">
    <source>
        <dbReference type="ARBA" id="ARBA00023034"/>
    </source>
</evidence>
<evidence type="ECO:0000256" key="4">
    <source>
        <dbReference type="ARBA" id="ARBA00022927"/>
    </source>
</evidence>
<dbReference type="GO" id="GO:0042147">
    <property type="term" value="P:retrograde transport, endosome to Golgi"/>
    <property type="evidence" value="ECO:0007669"/>
    <property type="project" value="InterPro"/>
</dbReference>
<dbReference type="EMBL" id="CAAALY010112920">
    <property type="protein sequence ID" value="VEL30524.1"/>
    <property type="molecule type" value="Genomic_DNA"/>
</dbReference>
<organism evidence="9 10">
    <name type="scientific">Protopolystoma xenopodis</name>
    <dbReference type="NCBI Taxonomy" id="117903"/>
    <lineage>
        <taxon>Eukaryota</taxon>
        <taxon>Metazoa</taxon>
        <taxon>Spiralia</taxon>
        <taxon>Lophotrochozoa</taxon>
        <taxon>Platyhelminthes</taxon>
        <taxon>Monogenea</taxon>
        <taxon>Polyopisthocotylea</taxon>
        <taxon>Polystomatidea</taxon>
        <taxon>Polystomatidae</taxon>
        <taxon>Protopolystoma</taxon>
    </lineage>
</organism>
<evidence type="ECO:0000256" key="7">
    <source>
        <dbReference type="SAM" id="MobiDB-lite"/>
    </source>
</evidence>
<sequence>MFNSKTCHLVLGAGARIVADLTTISARNLALTWRSLELVNRCIPLLQKNFTRFVPTIEPFTSDRSPRGSDPGIDSIELSRQSSLPDRGRRRIQQIPSLLPVAWLYRSDN</sequence>
<accession>A0A3S5B119</accession>
<evidence type="ECO:0000259" key="8">
    <source>
        <dbReference type="Pfam" id="PF07928"/>
    </source>
</evidence>
<dbReference type="GO" id="GO:0006896">
    <property type="term" value="P:Golgi to vacuole transport"/>
    <property type="evidence" value="ECO:0007669"/>
    <property type="project" value="TreeGrafter"/>
</dbReference>
<protein>
    <recommendedName>
        <fullName evidence="8">Vacuolar protein sorting-associated protein 54 C-terminal domain-containing protein</fullName>
    </recommendedName>
</protein>
<evidence type="ECO:0000256" key="2">
    <source>
        <dbReference type="ARBA" id="ARBA00009150"/>
    </source>
</evidence>
<dbReference type="GO" id="GO:0015031">
    <property type="term" value="P:protein transport"/>
    <property type="evidence" value="ECO:0007669"/>
    <property type="project" value="UniProtKB-KW"/>
</dbReference>
<evidence type="ECO:0000313" key="10">
    <source>
        <dbReference type="Proteomes" id="UP000784294"/>
    </source>
</evidence>
<comment type="subcellular location">
    <subcellularLocation>
        <location evidence="1">Golgi apparatus</location>
        <location evidence="1">trans-Golgi network</location>
    </subcellularLocation>
</comment>
<reference evidence="9" key="1">
    <citation type="submission" date="2018-11" db="EMBL/GenBank/DDBJ databases">
        <authorList>
            <consortium name="Pathogen Informatics"/>
        </authorList>
    </citation>
    <scope>NUCLEOTIDE SEQUENCE</scope>
</reference>
<keyword evidence="4" id="KW-0653">Protein transport</keyword>
<feature type="region of interest" description="Disordered" evidence="7">
    <location>
        <begin position="58"/>
        <end position="88"/>
    </location>
</feature>
<dbReference type="PANTHER" id="PTHR12965:SF0">
    <property type="entry name" value="VACUOLAR PROTEIN SORTING-ASSOCIATED PROTEIN 54"/>
    <property type="match status" value="1"/>
</dbReference>
<keyword evidence="5" id="KW-0333">Golgi apparatus</keyword>
<dbReference type="GO" id="GO:0000938">
    <property type="term" value="C:GARP complex"/>
    <property type="evidence" value="ECO:0007669"/>
    <property type="project" value="InterPro"/>
</dbReference>
<dbReference type="Proteomes" id="UP000784294">
    <property type="component" value="Unassembled WGS sequence"/>
</dbReference>
<dbReference type="InterPro" id="IPR039745">
    <property type="entry name" value="Vps54"/>
</dbReference>
<keyword evidence="3" id="KW-0813">Transport</keyword>
<dbReference type="GO" id="GO:0019905">
    <property type="term" value="F:syntaxin binding"/>
    <property type="evidence" value="ECO:0007669"/>
    <property type="project" value="TreeGrafter"/>
</dbReference>
<dbReference type="PANTHER" id="PTHR12965">
    <property type="entry name" value="VACUOLAR PROTEIN SORTING 54"/>
    <property type="match status" value="1"/>
</dbReference>
<dbReference type="GO" id="GO:0005829">
    <property type="term" value="C:cytosol"/>
    <property type="evidence" value="ECO:0007669"/>
    <property type="project" value="GOC"/>
</dbReference>
<name>A0A3S5B119_9PLAT</name>
<evidence type="ECO:0000256" key="3">
    <source>
        <dbReference type="ARBA" id="ARBA00022448"/>
    </source>
</evidence>
<dbReference type="OrthoDB" id="10259024at2759"/>
<comment type="caution">
    <text evidence="9">The sequence shown here is derived from an EMBL/GenBank/DDBJ whole genome shotgun (WGS) entry which is preliminary data.</text>
</comment>
<evidence type="ECO:0000256" key="1">
    <source>
        <dbReference type="ARBA" id="ARBA00004601"/>
    </source>
</evidence>
<dbReference type="Pfam" id="PF07928">
    <property type="entry name" value="Vps54"/>
    <property type="match status" value="1"/>
</dbReference>
<dbReference type="InterPro" id="IPR012501">
    <property type="entry name" value="Vps54_C"/>
</dbReference>
<gene>
    <name evidence="9" type="ORF">PXEA_LOCUS23964</name>
</gene>
<keyword evidence="10" id="KW-1185">Reference proteome</keyword>